<keyword evidence="1" id="KW-1133">Transmembrane helix</keyword>
<feature type="transmembrane region" description="Helical" evidence="1">
    <location>
        <begin position="36"/>
        <end position="53"/>
    </location>
</feature>
<organism evidence="2 3">
    <name type="scientific">Alteromonas aquimaris</name>
    <dbReference type="NCBI Taxonomy" id="2998417"/>
    <lineage>
        <taxon>Bacteria</taxon>
        <taxon>Pseudomonadati</taxon>
        <taxon>Pseudomonadota</taxon>
        <taxon>Gammaproteobacteria</taxon>
        <taxon>Alteromonadales</taxon>
        <taxon>Alteromonadaceae</taxon>
        <taxon>Alteromonas/Salinimonas group</taxon>
        <taxon>Alteromonas</taxon>
    </lineage>
</organism>
<keyword evidence="1" id="KW-0812">Transmembrane</keyword>
<feature type="transmembrane region" description="Helical" evidence="1">
    <location>
        <begin position="65"/>
        <end position="85"/>
    </location>
</feature>
<name>A0ABT3P9Y9_9ALTE</name>
<accession>A0ABT3P9Y9</accession>
<dbReference type="Proteomes" id="UP001142810">
    <property type="component" value="Unassembled WGS sequence"/>
</dbReference>
<proteinExistence type="predicted"/>
<keyword evidence="1" id="KW-0472">Membrane</keyword>
<reference evidence="2" key="1">
    <citation type="submission" date="2022-11" db="EMBL/GenBank/DDBJ databases">
        <title>Alteromonas sp. nov., isolated from sea water of the Qingdao.</title>
        <authorList>
            <person name="Wang Q."/>
        </authorList>
    </citation>
    <scope>NUCLEOTIDE SEQUENCE</scope>
    <source>
        <strain evidence="2">ASW11-7</strain>
    </source>
</reference>
<sequence>MFYLTLVATFCYLALVVTLFAKLRQWTDEGSKLTRILYNLAGLCVCASGPVFWGILQPTQIDDQIISFLIAMPLLMIVLAILVAIKIRKDMLSQKLTLKQWIRQ</sequence>
<dbReference type="RefSeq" id="WP_265618387.1">
    <property type="nucleotide sequence ID" value="NZ_JAPFRD010000011.1"/>
</dbReference>
<protein>
    <submittedName>
        <fullName evidence="2">Uncharacterized protein</fullName>
    </submittedName>
</protein>
<comment type="caution">
    <text evidence="2">The sequence shown here is derived from an EMBL/GenBank/DDBJ whole genome shotgun (WGS) entry which is preliminary data.</text>
</comment>
<dbReference type="EMBL" id="JAPFRD010000011">
    <property type="protein sequence ID" value="MCW8109597.1"/>
    <property type="molecule type" value="Genomic_DNA"/>
</dbReference>
<gene>
    <name evidence="2" type="ORF">OPS25_13895</name>
</gene>
<evidence type="ECO:0000256" key="1">
    <source>
        <dbReference type="SAM" id="Phobius"/>
    </source>
</evidence>
<evidence type="ECO:0000313" key="2">
    <source>
        <dbReference type="EMBL" id="MCW8109597.1"/>
    </source>
</evidence>
<feature type="transmembrane region" description="Helical" evidence="1">
    <location>
        <begin position="6"/>
        <end position="24"/>
    </location>
</feature>
<evidence type="ECO:0000313" key="3">
    <source>
        <dbReference type="Proteomes" id="UP001142810"/>
    </source>
</evidence>
<keyword evidence="3" id="KW-1185">Reference proteome</keyword>